<feature type="domain" description="HTH araC/xylS-type" evidence="4">
    <location>
        <begin position="156"/>
        <end position="253"/>
    </location>
</feature>
<keyword evidence="3" id="KW-0804">Transcription</keyword>
<dbReference type="Pfam" id="PF12833">
    <property type="entry name" value="HTH_18"/>
    <property type="match status" value="1"/>
</dbReference>
<keyword evidence="2" id="KW-0238">DNA-binding</keyword>
<dbReference type="PANTHER" id="PTHR46796">
    <property type="entry name" value="HTH-TYPE TRANSCRIPTIONAL ACTIVATOR RHAS-RELATED"/>
    <property type="match status" value="1"/>
</dbReference>
<evidence type="ECO:0000256" key="3">
    <source>
        <dbReference type="ARBA" id="ARBA00023163"/>
    </source>
</evidence>
<dbReference type="InterPro" id="IPR032783">
    <property type="entry name" value="AraC_lig"/>
</dbReference>
<evidence type="ECO:0000259" key="4">
    <source>
        <dbReference type="PROSITE" id="PS01124"/>
    </source>
</evidence>
<name>A0A7S5DR95_RHIRH</name>
<dbReference type="PROSITE" id="PS00041">
    <property type="entry name" value="HTH_ARAC_FAMILY_1"/>
    <property type="match status" value="1"/>
</dbReference>
<reference evidence="5" key="1">
    <citation type="submission" date="2018-12" db="EMBL/GenBank/DDBJ databases">
        <title>Three Rhizobium rhizogenes strains isolated from the same crown gall tumor carry diverse plasmids.</title>
        <authorList>
            <person name="Pulawska J."/>
            <person name="Kuzmanovic N."/>
        </authorList>
    </citation>
    <scope>NUCLEOTIDE SEQUENCE</scope>
    <source>
        <strain evidence="5">C5.7</strain>
        <plasmid evidence="5">pC5.7b</plasmid>
    </source>
</reference>
<dbReference type="InterPro" id="IPR050204">
    <property type="entry name" value="AraC_XylS_family_regulators"/>
</dbReference>
<dbReference type="PANTHER" id="PTHR46796:SF7">
    <property type="entry name" value="ARAC FAMILY TRANSCRIPTIONAL REGULATOR"/>
    <property type="match status" value="1"/>
</dbReference>
<sequence length="254" mass="27527">MIENPIIPRKVDRLSAFFDAFELSASLEPAPTAESHARLFVIGRPEGPAEKVILRLRGEPISHASALVTATVDFGGAHNPLMNALPDQVSVETNEAPALRDTTAAFVTEALDSRCGRSAALDRLCEVIVLLVLRSAIDRGAARPGLLAGLSHPALHRVLVVMHDAPARAWNIEDLALVAGMSRSHFMALFRHVVGTTPQAYLTGWRLTVARRRLSKGARIKAVARQVGFGSAAAFSRAYVRQFGEWPSLQMPSR</sequence>
<dbReference type="RefSeq" id="WP_200985032.1">
    <property type="nucleotide sequence ID" value="NZ_MK318968.1"/>
</dbReference>
<dbReference type="EMBL" id="MK318968">
    <property type="protein sequence ID" value="QCL09236.1"/>
    <property type="molecule type" value="Genomic_DNA"/>
</dbReference>
<accession>A0A7S5DR95</accession>
<dbReference type="Pfam" id="PF12852">
    <property type="entry name" value="Cupin_6"/>
    <property type="match status" value="1"/>
</dbReference>
<dbReference type="AlphaFoldDB" id="A0A7S5DR95"/>
<protein>
    <submittedName>
        <fullName evidence="5">Helix-turn-helix domain protein</fullName>
    </submittedName>
</protein>
<dbReference type="SMART" id="SM00342">
    <property type="entry name" value="HTH_ARAC"/>
    <property type="match status" value="1"/>
</dbReference>
<keyword evidence="5" id="KW-0614">Plasmid</keyword>
<geneLocation type="plasmid" evidence="5">
    <name>pC5.7b</name>
</geneLocation>
<dbReference type="Gene3D" id="1.10.10.60">
    <property type="entry name" value="Homeodomain-like"/>
    <property type="match status" value="1"/>
</dbReference>
<evidence type="ECO:0000256" key="2">
    <source>
        <dbReference type="ARBA" id="ARBA00023125"/>
    </source>
</evidence>
<dbReference type="PROSITE" id="PS01124">
    <property type="entry name" value="HTH_ARAC_FAMILY_2"/>
    <property type="match status" value="1"/>
</dbReference>
<gene>
    <name evidence="5" type="ORF">pC5.7b_369</name>
</gene>
<keyword evidence="1" id="KW-0805">Transcription regulation</keyword>
<dbReference type="GO" id="GO:0043565">
    <property type="term" value="F:sequence-specific DNA binding"/>
    <property type="evidence" value="ECO:0007669"/>
    <property type="project" value="InterPro"/>
</dbReference>
<dbReference type="InterPro" id="IPR009057">
    <property type="entry name" value="Homeodomain-like_sf"/>
</dbReference>
<proteinExistence type="predicted"/>
<dbReference type="SUPFAM" id="SSF46689">
    <property type="entry name" value="Homeodomain-like"/>
    <property type="match status" value="2"/>
</dbReference>
<evidence type="ECO:0000256" key="1">
    <source>
        <dbReference type="ARBA" id="ARBA00023015"/>
    </source>
</evidence>
<dbReference type="InterPro" id="IPR018060">
    <property type="entry name" value="HTH_AraC"/>
</dbReference>
<evidence type="ECO:0000313" key="5">
    <source>
        <dbReference type="EMBL" id="QCL09236.1"/>
    </source>
</evidence>
<organism evidence="5">
    <name type="scientific">Rhizobium rhizogenes</name>
    <name type="common">Agrobacterium rhizogenes</name>
    <dbReference type="NCBI Taxonomy" id="359"/>
    <lineage>
        <taxon>Bacteria</taxon>
        <taxon>Pseudomonadati</taxon>
        <taxon>Pseudomonadota</taxon>
        <taxon>Alphaproteobacteria</taxon>
        <taxon>Hyphomicrobiales</taxon>
        <taxon>Rhizobiaceae</taxon>
        <taxon>Rhizobium/Agrobacterium group</taxon>
        <taxon>Rhizobium</taxon>
    </lineage>
</organism>
<dbReference type="InterPro" id="IPR018062">
    <property type="entry name" value="HTH_AraC-typ_CS"/>
</dbReference>
<dbReference type="GO" id="GO:0003700">
    <property type="term" value="F:DNA-binding transcription factor activity"/>
    <property type="evidence" value="ECO:0007669"/>
    <property type="project" value="InterPro"/>
</dbReference>